<dbReference type="GO" id="GO:0006011">
    <property type="term" value="P:UDP-alpha-D-glucose metabolic process"/>
    <property type="evidence" value="ECO:0007669"/>
    <property type="project" value="InterPro"/>
</dbReference>
<dbReference type="InterPro" id="IPR005835">
    <property type="entry name" value="NTP_transferase_dom"/>
</dbReference>
<name>A0A7K4NMD1_9ARCH</name>
<gene>
    <name evidence="7" type="ORF">HX804_03680</name>
</gene>
<dbReference type="PANTHER" id="PTHR43197">
    <property type="entry name" value="UTP--GLUCOSE-1-PHOSPHATE URIDYLYLTRANSFERASE"/>
    <property type="match status" value="1"/>
</dbReference>
<comment type="catalytic activity">
    <reaction evidence="5">
        <text>alpha-D-glucose 1-phosphate + UTP + H(+) = UDP-alpha-D-glucose + diphosphate</text>
        <dbReference type="Rhea" id="RHEA:19889"/>
        <dbReference type="ChEBI" id="CHEBI:15378"/>
        <dbReference type="ChEBI" id="CHEBI:33019"/>
        <dbReference type="ChEBI" id="CHEBI:46398"/>
        <dbReference type="ChEBI" id="CHEBI:58601"/>
        <dbReference type="ChEBI" id="CHEBI:58885"/>
        <dbReference type="EC" id="2.7.7.9"/>
    </reaction>
</comment>
<keyword evidence="4" id="KW-0548">Nucleotidyltransferase</keyword>
<dbReference type="Pfam" id="PF00483">
    <property type="entry name" value="NTP_transferase"/>
    <property type="match status" value="1"/>
</dbReference>
<evidence type="ECO:0000256" key="4">
    <source>
        <dbReference type="ARBA" id="ARBA00022695"/>
    </source>
</evidence>
<feature type="domain" description="Nucleotidyl transferase" evidence="6">
    <location>
        <begin position="4"/>
        <end position="279"/>
    </location>
</feature>
<dbReference type="GO" id="GO:0003983">
    <property type="term" value="F:UTP:glucose-1-phosphate uridylyltransferase activity"/>
    <property type="evidence" value="ECO:0007669"/>
    <property type="project" value="UniProtKB-EC"/>
</dbReference>
<dbReference type="EMBL" id="JACAST010000028">
    <property type="protein sequence ID" value="NWK02389.1"/>
    <property type="molecule type" value="Genomic_DNA"/>
</dbReference>
<reference evidence="7 8" key="1">
    <citation type="journal article" date="2019" name="Environ. Microbiol.">
        <title>Genomics insights into ecotype formation of ammonia-oxidizing archaea in the deep ocean.</title>
        <authorList>
            <person name="Wang Y."/>
            <person name="Huang J.M."/>
            <person name="Cui G.J."/>
            <person name="Nunoura T."/>
            <person name="Takaki Y."/>
            <person name="Li W.L."/>
            <person name="Li J."/>
            <person name="Gao Z.M."/>
            <person name="Takai K."/>
            <person name="Zhang A.Q."/>
            <person name="Stepanauskas R."/>
        </authorList>
    </citation>
    <scope>NUCLEOTIDE SEQUENCE [LARGE SCALE GENOMIC DNA]</scope>
    <source>
        <strain evidence="7 8">N8</strain>
    </source>
</reference>
<dbReference type="PANTHER" id="PTHR43197:SF1">
    <property type="entry name" value="UTP--GLUCOSE-1-PHOSPHATE URIDYLYLTRANSFERASE"/>
    <property type="match status" value="1"/>
</dbReference>
<evidence type="ECO:0000313" key="8">
    <source>
        <dbReference type="Proteomes" id="UP000529843"/>
    </source>
</evidence>
<evidence type="ECO:0000256" key="2">
    <source>
        <dbReference type="ARBA" id="ARBA00012415"/>
    </source>
</evidence>
<evidence type="ECO:0000256" key="3">
    <source>
        <dbReference type="ARBA" id="ARBA00022679"/>
    </source>
</evidence>
<evidence type="ECO:0000259" key="6">
    <source>
        <dbReference type="Pfam" id="PF00483"/>
    </source>
</evidence>
<dbReference type="AlphaFoldDB" id="A0A7K4NMD1"/>
<dbReference type="InterPro" id="IPR029044">
    <property type="entry name" value="Nucleotide-diphossugar_trans"/>
</dbReference>
<dbReference type="SUPFAM" id="SSF53448">
    <property type="entry name" value="Nucleotide-diphospho-sugar transferases"/>
    <property type="match status" value="1"/>
</dbReference>
<dbReference type="Proteomes" id="UP000529843">
    <property type="component" value="Unassembled WGS sequence"/>
</dbReference>
<accession>A0A7K4NMD1</accession>
<evidence type="ECO:0000256" key="1">
    <source>
        <dbReference type="ARBA" id="ARBA00006890"/>
    </source>
</evidence>
<organism evidence="7 8">
    <name type="scientific">Marine Group I thaumarchaeote</name>
    <dbReference type="NCBI Taxonomy" id="2511932"/>
    <lineage>
        <taxon>Archaea</taxon>
        <taxon>Nitrososphaerota</taxon>
        <taxon>Marine Group I</taxon>
    </lineage>
</organism>
<comment type="similarity">
    <text evidence="1">Belongs to the UDPGP type 2 family.</text>
</comment>
<proteinExistence type="inferred from homology"/>
<dbReference type="InterPro" id="IPR005771">
    <property type="entry name" value="GalU_uridylyltTrfase_bac/arc"/>
</dbReference>
<protein>
    <recommendedName>
        <fullName evidence="2">UTP--glucose-1-phosphate uridylyltransferase</fullName>
        <ecNumber evidence="2">2.7.7.9</ecNumber>
    </recommendedName>
</protein>
<evidence type="ECO:0000313" key="7">
    <source>
        <dbReference type="EMBL" id="NWK02389.1"/>
    </source>
</evidence>
<comment type="caution">
    <text evidence="7">The sequence shown here is derived from an EMBL/GenBank/DDBJ whole genome shotgun (WGS) entry which is preliminary data.</text>
</comment>
<keyword evidence="3" id="KW-0808">Transferase</keyword>
<evidence type="ECO:0000256" key="5">
    <source>
        <dbReference type="ARBA" id="ARBA00048128"/>
    </source>
</evidence>
<dbReference type="Gene3D" id="3.90.550.10">
    <property type="entry name" value="Spore Coat Polysaccharide Biosynthesis Protein SpsA, Chain A"/>
    <property type="match status" value="1"/>
</dbReference>
<dbReference type="EC" id="2.7.7.9" evidence="2"/>
<sequence>MKTTVITTAGLGTRLLTATKASPKTLLPLYDMSFDRNTEPLLRPLIEIIFENLYDNGFRRFCFIVGTKNKKSILNHMLPDQEYIKLLKKRNNQFDKRFVKALQKFYKKFEKCEIKWISQNSPMGFGHALLASKKFVGDEPFLLHTGDAYFPNYSFLNDFIKSSQYDKKITATLLFQRKKSLEGFGIAQTKKRMPLDIVFHVAEKPKKPKSNLVILPIYILKPDIFKALEKTGLGHNNELQVTDAISTLLDWNHKITAYNFRNNKWFDIGTTKQYFYALNHSFKIATK</sequence>